<dbReference type="EMBL" id="JRKL02007667">
    <property type="protein sequence ID" value="KAF3947529.1"/>
    <property type="molecule type" value="Genomic_DNA"/>
</dbReference>
<proteinExistence type="predicted"/>
<organism evidence="1 2">
    <name type="scientific">Castanea mollissima</name>
    <name type="common">Chinese chestnut</name>
    <dbReference type="NCBI Taxonomy" id="60419"/>
    <lineage>
        <taxon>Eukaryota</taxon>
        <taxon>Viridiplantae</taxon>
        <taxon>Streptophyta</taxon>
        <taxon>Embryophyta</taxon>
        <taxon>Tracheophyta</taxon>
        <taxon>Spermatophyta</taxon>
        <taxon>Magnoliopsida</taxon>
        <taxon>eudicotyledons</taxon>
        <taxon>Gunneridae</taxon>
        <taxon>Pentapetalae</taxon>
        <taxon>rosids</taxon>
        <taxon>fabids</taxon>
        <taxon>Fagales</taxon>
        <taxon>Fagaceae</taxon>
        <taxon>Castanea</taxon>
    </lineage>
</organism>
<dbReference type="Proteomes" id="UP000737018">
    <property type="component" value="Unassembled WGS sequence"/>
</dbReference>
<sequence>MMLIRSSGSGSERWTQASGISTLRQVPIGNSHSWCESFIGVQERYKWDHGGPSSSSSSEKSGVVMVRGIGGNHGSIEIDIGRMEMVEDKASVRKVGERKCAETDELKGIELGLGMA</sequence>
<dbReference type="AlphaFoldDB" id="A0A8J4QHG4"/>
<protein>
    <submittedName>
        <fullName evidence="1">Uncharacterized protein</fullName>
    </submittedName>
</protein>
<gene>
    <name evidence="1" type="ORF">CMV_026351</name>
</gene>
<comment type="caution">
    <text evidence="1">The sequence shown here is derived from an EMBL/GenBank/DDBJ whole genome shotgun (WGS) entry which is preliminary data.</text>
</comment>
<accession>A0A8J4QHG4</accession>
<keyword evidence="2" id="KW-1185">Reference proteome</keyword>
<evidence type="ECO:0000313" key="2">
    <source>
        <dbReference type="Proteomes" id="UP000737018"/>
    </source>
</evidence>
<name>A0A8J4QHG4_9ROSI</name>
<dbReference type="OrthoDB" id="1756457at2759"/>
<reference evidence="1" key="1">
    <citation type="submission" date="2020-03" db="EMBL/GenBank/DDBJ databases">
        <title>Castanea mollissima Vanexum genome sequencing.</title>
        <authorList>
            <person name="Staton M."/>
        </authorList>
    </citation>
    <scope>NUCLEOTIDE SEQUENCE</scope>
    <source>
        <tissue evidence="1">Leaf</tissue>
    </source>
</reference>
<evidence type="ECO:0000313" key="1">
    <source>
        <dbReference type="EMBL" id="KAF3947529.1"/>
    </source>
</evidence>